<dbReference type="PIRSF" id="PIRSF028757">
    <property type="entry name" value="LD-carboxypeptidase"/>
    <property type="match status" value="1"/>
</dbReference>
<dbReference type="AlphaFoldDB" id="A0A1Z9Z2G5"/>
<dbReference type="Pfam" id="PF17676">
    <property type="entry name" value="Peptidase_S66C"/>
    <property type="match status" value="1"/>
</dbReference>
<feature type="active site" description="Charge relay system" evidence="6">
    <location>
        <position position="202"/>
    </location>
</feature>
<dbReference type="GO" id="GO:0006508">
    <property type="term" value="P:proteolysis"/>
    <property type="evidence" value="ECO:0007669"/>
    <property type="project" value="UniProtKB-KW"/>
</dbReference>
<dbReference type="EMBL" id="NEXX01000001">
    <property type="protein sequence ID" value="OUY08636.1"/>
    <property type="molecule type" value="Genomic_DNA"/>
</dbReference>
<keyword evidence="2 9" id="KW-0121">Carboxypeptidase</keyword>
<dbReference type="PANTHER" id="PTHR30237">
    <property type="entry name" value="MURAMOYLTETRAPEPTIDE CARBOXYPEPTIDASE"/>
    <property type="match status" value="1"/>
</dbReference>
<feature type="active site" description="Nucleophile" evidence="6">
    <location>
        <position position="96"/>
    </location>
</feature>
<keyword evidence="4" id="KW-0378">Hydrolase</keyword>
<evidence type="ECO:0000256" key="5">
    <source>
        <dbReference type="ARBA" id="ARBA00022825"/>
    </source>
</evidence>
<protein>
    <submittedName>
        <fullName evidence="9">LD-carboxypeptidase</fullName>
    </submittedName>
</protein>
<dbReference type="InterPro" id="IPR003507">
    <property type="entry name" value="S66_fam"/>
</dbReference>
<proteinExistence type="inferred from homology"/>
<dbReference type="Gene3D" id="3.50.30.60">
    <property type="entry name" value="LD-carboxypeptidase A C-terminal domain-like"/>
    <property type="match status" value="1"/>
</dbReference>
<reference evidence="9 10" key="1">
    <citation type="submission" date="2017-05" db="EMBL/GenBank/DDBJ databases">
        <title>Acinetobacter populi ANC 5415 (= PBJ7), whole genome shotgun sequencing project.</title>
        <authorList>
            <person name="Nemec A."/>
            <person name="Radolfova-Krizova L."/>
        </authorList>
    </citation>
    <scope>NUCLEOTIDE SEQUENCE [LARGE SCALE GENOMIC DNA]</scope>
    <source>
        <strain evidence="9 10">PBJ7</strain>
    </source>
</reference>
<comment type="caution">
    <text evidence="9">The sequence shown here is derived from an EMBL/GenBank/DDBJ whole genome shotgun (WGS) entry which is preliminary data.</text>
</comment>
<sequence length="292" mass="32522">MNIQVIAPSACVDAEPIQLAQQHLQQFAVNTILSPNIFAQHRYLAGTIEQRINDLKQACEDPNIDAIWCGRGGTGAAQLLPYLDHWILNKPIIGYSDSTVLLNYVARLGGQALHAPVFQEIAVKNLNDVMQISSNAQEVLALLNPVLQQQKNHYPVQPLNTHAQSTKTISGKILGGNLATLCSLQGTAWALRLDQPSILLLEDVGEPYYRLERLLVQLLQSIDLNHLQAVVLGDFYHCPQKNVPQSIAEIFAEHLDPLKIPMYLGDWFGHGENNRPFWIGKEAHLQQTNLLI</sequence>
<dbReference type="CDD" id="cd07025">
    <property type="entry name" value="Peptidase_S66"/>
    <property type="match status" value="1"/>
</dbReference>
<accession>A0A1Z9Z2G5</accession>
<dbReference type="Pfam" id="PF02016">
    <property type="entry name" value="Peptidase_S66"/>
    <property type="match status" value="1"/>
</dbReference>
<evidence type="ECO:0000256" key="4">
    <source>
        <dbReference type="ARBA" id="ARBA00022801"/>
    </source>
</evidence>
<evidence type="ECO:0000313" key="9">
    <source>
        <dbReference type="EMBL" id="OUY08636.1"/>
    </source>
</evidence>
<evidence type="ECO:0000256" key="1">
    <source>
        <dbReference type="ARBA" id="ARBA00010233"/>
    </source>
</evidence>
<dbReference type="Proteomes" id="UP000196536">
    <property type="component" value="Unassembled WGS sequence"/>
</dbReference>
<dbReference type="OrthoDB" id="9807329at2"/>
<organism evidence="9 10">
    <name type="scientific">Acinetobacter populi</name>
    <dbReference type="NCBI Taxonomy" id="1582270"/>
    <lineage>
        <taxon>Bacteria</taxon>
        <taxon>Pseudomonadati</taxon>
        <taxon>Pseudomonadota</taxon>
        <taxon>Gammaproteobacteria</taxon>
        <taxon>Moraxellales</taxon>
        <taxon>Moraxellaceae</taxon>
        <taxon>Acinetobacter</taxon>
    </lineage>
</organism>
<evidence type="ECO:0000256" key="6">
    <source>
        <dbReference type="PIRSR" id="PIRSR028757-1"/>
    </source>
</evidence>
<dbReference type="InterPro" id="IPR040921">
    <property type="entry name" value="Peptidase_S66C"/>
</dbReference>
<dbReference type="InterPro" id="IPR027478">
    <property type="entry name" value="LdcA_N"/>
</dbReference>
<dbReference type="SUPFAM" id="SSF52317">
    <property type="entry name" value="Class I glutamine amidotransferase-like"/>
    <property type="match status" value="1"/>
</dbReference>
<evidence type="ECO:0000256" key="3">
    <source>
        <dbReference type="ARBA" id="ARBA00022670"/>
    </source>
</evidence>
<name>A0A1Z9Z2G5_9GAMM</name>
<dbReference type="InterPro" id="IPR027461">
    <property type="entry name" value="Carboxypeptidase_A_C_sf"/>
</dbReference>
<gene>
    <name evidence="9" type="ORF">CAP51_03220</name>
</gene>
<dbReference type="GO" id="GO:0004180">
    <property type="term" value="F:carboxypeptidase activity"/>
    <property type="evidence" value="ECO:0007669"/>
    <property type="project" value="UniProtKB-KW"/>
</dbReference>
<dbReference type="SUPFAM" id="SSF141986">
    <property type="entry name" value="LD-carboxypeptidase A C-terminal domain-like"/>
    <property type="match status" value="1"/>
</dbReference>
<dbReference type="Gene3D" id="3.40.50.10740">
    <property type="entry name" value="Class I glutamine amidotransferase-like"/>
    <property type="match status" value="1"/>
</dbReference>
<evidence type="ECO:0000313" key="10">
    <source>
        <dbReference type="Proteomes" id="UP000196536"/>
    </source>
</evidence>
<keyword evidence="10" id="KW-1185">Reference proteome</keyword>
<evidence type="ECO:0000259" key="7">
    <source>
        <dbReference type="Pfam" id="PF02016"/>
    </source>
</evidence>
<evidence type="ECO:0000259" key="8">
    <source>
        <dbReference type="Pfam" id="PF17676"/>
    </source>
</evidence>
<dbReference type="PANTHER" id="PTHR30237:SF2">
    <property type="entry name" value="MUREIN TETRAPEPTIDE CARBOXYPEPTIDASE"/>
    <property type="match status" value="1"/>
</dbReference>
<dbReference type="InterPro" id="IPR029062">
    <property type="entry name" value="Class_I_gatase-like"/>
</dbReference>
<feature type="domain" description="LD-carboxypeptidase C-terminal" evidence="8">
    <location>
        <begin position="170"/>
        <end position="285"/>
    </location>
</feature>
<feature type="domain" description="LD-carboxypeptidase N-terminal" evidence="7">
    <location>
        <begin position="3"/>
        <end position="114"/>
    </location>
</feature>
<dbReference type="GO" id="GO:0008236">
    <property type="term" value="F:serine-type peptidase activity"/>
    <property type="evidence" value="ECO:0007669"/>
    <property type="project" value="UniProtKB-KW"/>
</dbReference>
<keyword evidence="5" id="KW-0720">Serine protease</keyword>
<keyword evidence="3" id="KW-0645">Protease</keyword>
<dbReference type="InterPro" id="IPR040449">
    <property type="entry name" value="Peptidase_S66_N"/>
</dbReference>
<evidence type="ECO:0000256" key="2">
    <source>
        <dbReference type="ARBA" id="ARBA00022645"/>
    </source>
</evidence>
<dbReference type="RefSeq" id="WP_087619303.1">
    <property type="nucleotide sequence ID" value="NZ_NEXX01000001.1"/>
</dbReference>
<feature type="active site" description="Charge relay system" evidence="6">
    <location>
        <position position="270"/>
    </location>
</feature>
<comment type="similarity">
    <text evidence="1">Belongs to the peptidase S66 family.</text>
</comment>